<feature type="compositionally biased region" description="Pro residues" evidence="1">
    <location>
        <begin position="179"/>
        <end position="191"/>
    </location>
</feature>
<name>A0A839HI95_9BURK</name>
<dbReference type="NCBIfam" id="TIGR04373">
    <property type="entry name" value="egtB_X_signatur"/>
    <property type="match status" value="1"/>
</dbReference>
<dbReference type="PANTHER" id="PTHR23150:SF36">
    <property type="entry name" value="HERCYNINE OXYGENASE"/>
    <property type="match status" value="1"/>
</dbReference>
<evidence type="ECO:0000313" key="4">
    <source>
        <dbReference type="Proteomes" id="UP000586093"/>
    </source>
</evidence>
<dbReference type="InterPro" id="IPR005532">
    <property type="entry name" value="SUMF_dom"/>
</dbReference>
<feature type="region of interest" description="Disordered" evidence="1">
    <location>
        <begin position="174"/>
        <end position="196"/>
    </location>
</feature>
<dbReference type="RefSeq" id="WP_182664070.1">
    <property type="nucleotide sequence ID" value="NZ_JACIVI010000003.1"/>
</dbReference>
<reference evidence="3 4" key="1">
    <citation type="submission" date="2020-08" db="EMBL/GenBank/DDBJ databases">
        <title>Aquariorum lacteus gen. nov., sp. nov., a new member of the family Comamonadaceae, isolated from freshwater aquarium.</title>
        <authorList>
            <person name="Chun S.-J."/>
        </authorList>
    </citation>
    <scope>NUCLEOTIDE SEQUENCE [LARGE SCALE GENOMIC DNA]</scope>
    <source>
        <strain evidence="3 4">SJAQ100</strain>
    </source>
</reference>
<organism evidence="3 4">
    <name type="scientific">Aquariibacter albus</name>
    <dbReference type="NCBI Taxonomy" id="2759899"/>
    <lineage>
        <taxon>Bacteria</taxon>
        <taxon>Pseudomonadati</taxon>
        <taxon>Pseudomonadota</taxon>
        <taxon>Betaproteobacteria</taxon>
        <taxon>Burkholderiales</taxon>
        <taxon>Sphaerotilaceae</taxon>
        <taxon>Aquariibacter</taxon>
    </lineage>
</organism>
<dbReference type="InterPro" id="IPR016187">
    <property type="entry name" value="CTDL_fold"/>
</dbReference>
<comment type="caution">
    <text evidence="3">The sequence shown here is derived from an EMBL/GenBank/DDBJ whole genome shotgun (WGS) entry which is preliminary data.</text>
</comment>
<dbReference type="Pfam" id="PF03781">
    <property type="entry name" value="FGE-sulfatase"/>
    <property type="match status" value="1"/>
</dbReference>
<evidence type="ECO:0000259" key="2">
    <source>
        <dbReference type="Pfam" id="PF03781"/>
    </source>
</evidence>
<evidence type="ECO:0000256" key="1">
    <source>
        <dbReference type="SAM" id="MobiDB-lite"/>
    </source>
</evidence>
<dbReference type="SUPFAM" id="SSF56436">
    <property type="entry name" value="C-type lectin-like"/>
    <property type="match status" value="1"/>
</dbReference>
<dbReference type="Gene3D" id="3.90.1580.10">
    <property type="entry name" value="paralog of FGE (formylglycine-generating enzyme)"/>
    <property type="match status" value="2"/>
</dbReference>
<dbReference type="InterPro" id="IPR042095">
    <property type="entry name" value="SUMF_sf"/>
</dbReference>
<evidence type="ECO:0000313" key="3">
    <source>
        <dbReference type="EMBL" id="MBB1162297.1"/>
    </source>
</evidence>
<dbReference type="EMBL" id="JACIVI010000003">
    <property type="protein sequence ID" value="MBB1162297.1"/>
    <property type="molecule type" value="Genomic_DNA"/>
</dbReference>
<accession>A0A839HI95</accession>
<feature type="domain" description="Sulfatase-modifying factor enzyme-like" evidence="2">
    <location>
        <begin position="193"/>
        <end position="351"/>
    </location>
</feature>
<dbReference type="InterPro" id="IPR030809">
    <property type="entry name" value="EgtB_signatur"/>
</dbReference>
<dbReference type="PANTHER" id="PTHR23150">
    <property type="entry name" value="SULFATASE MODIFYING FACTOR 1, 2"/>
    <property type="match status" value="1"/>
</dbReference>
<dbReference type="Proteomes" id="UP000586093">
    <property type="component" value="Unassembled WGS sequence"/>
</dbReference>
<proteinExistence type="predicted"/>
<protein>
    <submittedName>
        <fullName evidence="3">Ergothioneine biosynthesis protein EgtB</fullName>
    </submittedName>
</protein>
<keyword evidence="4" id="KW-1185">Reference proteome</keyword>
<dbReference type="NCBIfam" id="NF041186">
    <property type="entry name" value="SenA"/>
    <property type="match status" value="1"/>
</dbReference>
<dbReference type="InterPro" id="IPR051043">
    <property type="entry name" value="Sulfatase_Mod_Factor_Kinase"/>
</dbReference>
<gene>
    <name evidence="3" type="primary">egtB</name>
    <name evidence="3" type="ORF">H4F90_09915</name>
</gene>
<sequence length="422" mass="47133">MDVDASFRTAAAPQLAAMLRASRQATLELLDALAAQLGPALRVPQRDSLNLPLWEAGHIAWFQAWWIARLPAEQRHRGAEADPLAPRLPPAPVASPLDDDRLHDSSHVPHASRWQLPLPGLQATRERLRQGLDETLALLAHAPGDAAGLYFYRLVLAHEDMHQEAGLMLAQQLGLDPGPQAPRPPAAPPARPELSLPGGPLELGEHGEADAFHFDNECGRRRVELAPFRIDARPLRQRDFLAFVEDGGYEDPRLWSPAGWAWRQARAAEGEALPRALRVPGPDGARAPRAPAGAERRVFARWLPAEPEAALQQVSAFEAEAWCRWAGRRLPTEAEWLAAARLPPAAGFTWGEVWEWTAEPFSPFEGFRPHPYRDYSQPWFGDHRVLRGAAWTTPRRLRDRRMRNFYRPGRQDVIAGFRSCAP</sequence>
<dbReference type="AlphaFoldDB" id="A0A839HI95"/>